<dbReference type="InterPro" id="IPR012349">
    <property type="entry name" value="Split_barrel_FMN-bd"/>
</dbReference>
<comment type="caution">
    <text evidence="1">The sequence shown here is derived from an EMBL/GenBank/DDBJ whole genome shotgun (WGS) entry which is preliminary data.</text>
</comment>
<dbReference type="EMBL" id="JACCBU010000001">
    <property type="protein sequence ID" value="NYE72133.1"/>
    <property type="molecule type" value="Genomic_DNA"/>
</dbReference>
<organism evidence="1 2">
    <name type="scientific">Microlunatus parietis</name>
    <dbReference type="NCBI Taxonomy" id="682979"/>
    <lineage>
        <taxon>Bacteria</taxon>
        <taxon>Bacillati</taxon>
        <taxon>Actinomycetota</taxon>
        <taxon>Actinomycetes</taxon>
        <taxon>Propionibacteriales</taxon>
        <taxon>Propionibacteriaceae</taxon>
        <taxon>Microlunatus</taxon>
    </lineage>
</organism>
<dbReference type="AlphaFoldDB" id="A0A7Y9LCS1"/>
<keyword evidence="2" id="KW-1185">Reference proteome</keyword>
<name>A0A7Y9LCS1_9ACTN</name>
<gene>
    <name evidence="1" type="ORF">BKA15_003462</name>
</gene>
<dbReference type="RefSeq" id="WP_179752754.1">
    <property type="nucleotide sequence ID" value="NZ_JACCBU010000001.1"/>
</dbReference>
<proteinExistence type="predicted"/>
<sequence length="149" mass="16308">MPDQSSLFKELTRAESLYRLGSVSLGRIVFTHNALPAIRPVNHIVDDSGLIIRTHHGAAIISAAVGGVVVAYEADVIDPDTRVGWSVIVIGTARFVTNTEEISRFHRLLRPWVSEPTMDHVIRIDTKLVTGFELVPGPSEPDSASNRQS</sequence>
<reference evidence="1 2" key="1">
    <citation type="submission" date="2020-07" db="EMBL/GenBank/DDBJ databases">
        <title>Sequencing the genomes of 1000 actinobacteria strains.</title>
        <authorList>
            <person name="Klenk H.-P."/>
        </authorList>
    </citation>
    <scope>NUCLEOTIDE SEQUENCE [LARGE SCALE GENOMIC DNA]</scope>
    <source>
        <strain evidence="1 2">DSM 22083</strain>
    </source>
</reference>
<dbReference type="SUPFAM" id="SSF50475">
    <property type="entry name" value="FMN-binding split barrel"/>
    <property type="match status" value="1"/>
</dbReference>
<accession>A0A7Y9LCS1</accession>
<dbReference type="Gene3D" id="2.30.110.10">
    <property type="entry name" value="Electron Transport, Fmn-binding Protein, Chain A"/>
    <property type="match status" value="1"/>
</dbReference>
<protein>
    <recommendedName>
        <fullName evidence="3">Pyridoxamine 5'-phosphate oxidase</fullName>
    </recommendedName>
</protein>
<evidence type="ECO:0000313" key="1">
    <source>
        <dbReference type="EMBL" id="NYE72133.1"/>
    </source>
</evidence>
<evidence type="ECO:0000313" key="2">
    <source>
        <dbReference type="Proteomes" id="UP000569914"/>
    </source>
</evidence>
<evidence type="ECO:0008006" key="3">
    <source>
        <dbReference type="Google" id="ProtNLM"/>
    </source>
</evidence>
<dbReference type="Proteomes" id="UP000569914">
    <property type="component" value="Unassembled WGS sequence"/>
</dbReference>
<dbReference type="InterPro" id="IPR024747">
    <property type="entry name" value="Pyridox_Oxase-rel"/>
</dbReference>
<dbReference type="Pfam" id="PF12900">
    <property type="entry name" value="Pyridox_ox_2"/>
    <property type="match status" value="1"/>
</dbReference>